<proteinExistence type="predicted"/>
<dbReference type="RefSeq" id="WP_318595781.1">
    <property type="nucleotide sequence ID" value="NZ_JAWSTH010000006.1"/>
</dbReference>
<protein>
    <submittedName>
        <fullName evidence="1">Glycosyltransferase</fullName>
        <ecNumber evidence="1">2.4.-.-</ecNumber>
    </submittedName>
</protein>
<accession>A0ABU4HLC9</accession>
<gene>
    <name evidence="1" type="ORF">R7226_04175</name>
</gene>
<dbReference type="Gene3D" id="3.40.50.2000">
    <property type="entry name" value="Glycogen Phosphorylase B"/>
    <property type="match status" value="1"/>
</dbReference>
<organism evidence="1 2">
    <name type="scientific">Conexibacter stalactiti</name>
    <dbReference type="NCBI Taxonomy" id="1940611"/>
    <lineage>
        <taxon>Bacteria</taxon>
        <taxon>Bacillati</taxon>
        <taxon>Actinomycetota</taxon>
        <taxon>Thermoleophilia</taxon>
        <taxon>Solirubrobacterales</taxon>
        <taxon>Conexibacteraceae</taxon>
        <taxon>Conexibacter</taxon>
    </lineage>
</organism>
<dbReference type="EC" id="2.4.-.-" evidence="1"/>
<keyword evidence="2" id="KW-1185">Reference proteome</keyword>
<reference evidence="1 2" key="2">
    <citation type="submission" date="2023-10" db="EMBL/GenBank/DDBJ databases">
        <authorList>
            <person name="Han X.F."/>
        </authorList>
    </citation>
    <scope>NUCLEOTIDE SEQUENCE [LARGE SCALE GENOMIC DNA]</scope>
    <source>
        <strain evidence="1 2">KCTC 39840</strain>
    </source>
</reference>
<comment type="caution">
    <text evidence="1">The sequence shown here is derived from an EMBL/GenBank/DDBJ whole genome shotgun (WGS) entry which is preliminary data.</text>
</comment>
<dbReference type="EMBL" id="JAWSTH010000006">
    <property type="protein sequence ID" value="MDW5593519.1"/>
    <property type="molecule type" value="Genomic_DNA"/>
</dbReference>
<reference evidence="2" key="1">
    <citation type="submission" date="2023-07" db="EMBL/GenBank/DDBJ databases">
        <title>Conexibacter stalactiti sp. nov., isolated from stalactites in a lava cave and emended description of the genus Conexibacter.</title>
        <authorList>
            <person name="Lee S.D."/>
        </authorList>
    </citation>
    <scope>NUCLEOTIDE SEQUENCE [LARGE SCALE GENOMIC DNA]</scope>
    <source>
        <strain evidence="2">KCTC 39840</strain>
    </source>
</reference>
<keyword evidence="1" id="KW-0808">Transferase</keyword>
<sequence>MRIAYLADPGTGNGFYRGIAPMMVLGLRGHRMTRLSTDERRPPLGQMTGIDVLHLHRYCDDRALALARAAKAGGAAVVWDNDDDMGSVPKDSNAYRKFGGIQWQRRLTAMRRLFPLVDLVTSTNETLAGRLREAGAQRTDTVENYVPQQFLVERRRPQSGVTIGWIAGLEHQLDVERMPLREALSRLLDERPEVRVRTFGLKLGLNHEHSTNVDVVPLLELTQEATSFDIGIAPLSDIPLNRARSNIKLKEYAAAGLPWLASPIGPYAGMGEQQGGRLVPDDGWYEALVRLVDKERERRKLAKRARKWVEGETLERNAQRWEQLLTDAVERSRAAR</sequence>
<evidence type="ECO:0000313" key="1">
    <source>
        <dbReference type="EMBL" id="MDW5593519.1"/>
    </source>
</evidence>
<dbReference type="SUPFAM" id="SSF53756">
    <property type="entry name" value="UDP-Glycosyltransferase/glycogen phosphorylase"/>
    <property type="match status" value="1"/>
</dbReference>
<dbReference type="GO" id="GO:0016757">
    <property type="term" value="F:glycosyltransferase activity"/>
    <property type="evidence" value="ECO:0007669"/>
    <property type="project" value="UniProtKB-KW"/>
</dbReference>
<dbReference type="Proteomes" id="UP001284601">
    <property type="component" value="Unassembled WGS sequence"/>
</dbReference>
<keyword evidence="1" id="KW-0328">Glycosyltransferase</keyword>
<evidence type="ECO:0000313" key="2">
    <source>
        <dbReference type="Proteomes" id="UP001284601"/>
    </source>
</evidence>
<name>A0ABU4HLC9_9ACTN</name>